<dbReference type="InterPro" id="IPR023395">
    <property type="entry name" value="MCP_dom_sf"/>
</dbReference>
<feature type="transmembrane region" description="Helical" evidence="5">
    <location>
        <begin position="102"/>
        <end position="124"/>
    </location>
</feature>
<proteinExistence type="predicted"/>
<evidence type="ECO:0008006" key="8">
    <source>
        <dbReference type="Google" id="ProtNLM"/>
    </source>
</evidence>
<sequence>MSSTAEQVAWFLLVPLILAVEIAFFVGISVPVANVLTRLRANYLPHAVSLDHVMEAGREPSRPSLWGLLFAWRHYENPKIGPNVRTFIPMARRVYRIEGIRGLYKGTTLILVQFLVMLVLILLLNQPSAYHPNEVRLIAVERPFRSLCTLIVSVLVLLPTEVLLRRTMVHHAAVSWRHPRTALRQVLSPAEVLQPWRLYIVPGLVPLQLFRHLTASYMTHMVRYWTLPLLENFVPQVSRQNKDTFEAPTSDTFRVTFWGLVLFVVWSLSVAVLLVPIDCILVRLMTQYDRTTSIDASTAPASHNHQASYEQDVEDEMRATTTAEPVTSLRPCYGHDQPTSTEFGASEVQPYTGAWDCACKMYDEEGCESLMRGAFYTVVGYMLMAFT</sequence>
<feature type="transmembrane region" description="Helical" evidence="5">
    <location>
        <begin position="12"/>
        <end position="36"/>
    </location>
</feature>
<reference evidence="6 7" key="1">
    <citation type="submission" date="2023-03" db="EMBL/GenBank/DDBJ databases">
        <title>Mating type loci evolution in Malassezia.</title>
        <authorList>
            <person name="Coelho M.A."/>
        </authorList>
    </citation>
    <scope>NUCLEOTIDE SEQUENCE [LARGE SCALE GENOMIC DNA]</scope>
    <source>
        <strain evidence="6 7">CBS 13387</strain>
    </source>
</reference>
<evidence type="ECO:0000256" key="4">
    <source>
        <dbReference type="ARBA" id="ARBA00023136"/>
    </source>
</evidence>
<evidence type="ECO:0000256" key="1">
    <source>
        <dbReference type="ARBA" id="ARBA00004370"/>
    </source>
</evidence>
<gene>
    <name evidence="6" type="ORF">MARU1_003498</name>
</gene>
<evidence type="ECO:0000256" key="3">
    <source>
        <dbReference type="ARBA" id="ARBA00022989"/>
    </source>
</evidence>
<dbReference type="AlphaFoldDB" id="A0AAJ5Z454"/>
<dbReference type="Proteomes" id="UP001217582">
    <property type="component" value="Chromosome 7"/>
</dbReference>
<evidence type="ECO:0000256" key="2">
    <source>
        <dbReference type="ARBA" id="ARBA00022692"/>
    </source>
</evidence>
<evidence type="ECO:0000313" key="6">
    <source>
        <dbReference type="EMBL" id="WFD17444.1"/>
    </source>
</evidence>
<dbReference type="GO" id="GO:0016020">
    <property type="term" value="C:membrane"/>
    <property type="evidence" value="ECO:0007669"/>
    <property type="project" value="UniProtKB-SubCell"/>
</dbReference>
<dbReference type="EMBL" id="CP119922">
    <property type="protein sequence ID" value="WFD17444.1"/>
    <property type="molecule type" value="Genomic_DNA"/>
</dbReference>
<dbReference type="Gene3D" id="1.50.40.10">
    <property type="entry name" value="Mitochondrial carrier domain"/>
    <property type="match status" value="2"/>
</dbReference>
<accession>A0AAJ5Z454</accession>
<evidence type="ECO:0000256" key="5">
    <source>
        <dbReference type="SAM" id="Phobius"/>
    </source>
</evidence>
<keyword evidence="3 5" id="KW-1133">Transmembrane helix</keyword>
<protein>
    <recommendedName>
        <fullName evidence="8">Mitochondrial carrier</fullName>
    </recommendedName>
</protein>
<keyword evidence="4 5" id="KW-0472">Membrane</keyword>
<evidence type="ECO:0000313" key="7">
    <source>
        <dbReference type="Proteomes" id="UP001217582"/>
    </source>
</evidence>
<comment type="subcellular location">
    <subcellularLocation>
        <location evidence="1">Membrane</location>
    </subcellularLocation>
</comment>
<organism evidence="6 7">
    <name type="scientific">Malassezia arunalokei</name>
    <dbReference type="NCBI Taxonomy" id="1514897"/>
    <lineage>
        <taxon>Eukaryota</taxon>
        <taxon>Fungi</taxon>
        <taxon>Dikarya</taxon>
        <taxon>Basidiomycota</taxon>
        <taxon>Ustilaginomycotina</taxon>
        <taxon>Malasseziomycetes</taxon>
        <taxon>Malasseziales</taxon>
        <taxon>Malasseziaceae</taxon>
        <taxon>Malassezia</taxon>
    </lineage>
</organism>
<feature type="transmembrane region" description="Helical" evidence="5">
    <location>
        <begin position="255"/>
        <end position="277"/>
    </location>
</feature>
<keyword evidence="7" id="KW-1185">Reference proteome</keyword>
<dbReference type="SUPFAM" id="SSF103506">
    <property type="entry name" value="Mitochondrial carrier"/>
    <property type="match status" value="2"/>
</dbReference>
<keyword evidence="2 5" id="KW-0812">Transmembrane</keyword>
<name>A0AAJ5Z454_9BASI</name>